<dbReference type="InterPro" id="IPR014716">
    <property type="entry name" value="Fibrinogen_a/b/g_C_1"/>
</dbReference>
<dbReference type="Proteomes" id="UP001217089">
    <property type="component" value="Unassembled WGS sequence"/>
</dbReference>
<dbReference type="InterPro" id="IPR002181">
    <property type="entry name" value="Fibrinogen_a/b/g_C_dom"/>
</dbReference>
<protein>
    <submittedName>
        <fullName evidence="7">Uncharacterized protein</fullName>
    </submittedName>
</protein>
<dbReference type="SMART" id="SM00179">
    <property type="entry name" value="EGF_CA"/>
    <property type="match status" value="1"/>
</dbReference>
<dbReference type="Gene3D" id="3.90.215.10">
    <property type="entry name" value="Gamma Fibrinogen, chain A, domain 1"/>
    <property type="match status" value="1"/>
</dbReference>
<feature type="signal peptide" evidence="4">
    <location>
        <begin position="1"/>
        <end position="16"/>
    </location>
</feature>
<dbReference type="PANTHER" id="PTHR19143">
    <property type="entry name" value="FIBRINOGEN/TENASCIN/ANGIOPOEITIN"/>
    <property type="match status" value="1"/>
</dbReference>
<evidence type="ECO:0000259" key="6">
    <source>
        <dbReference type="PROSITE" id="PS51406"/>
    </source>
</evidence>
<name>A0ABQ9EFR6_TEGGR</name>
<dbReference type="CDD" id="cd00054">
    <property type="entry name" value="EGF_CA"/>
    <property type="match status" value="1"/>
</dbReference>
<keyword evidence="2" id="KW-0245">EGF-like domain</keyword>
<comment type="caution">
    <text evidence="7">The sequence shown here is derived from an EMBL/GenBank/DDBJ whole genome shotgun (WGS) entry which is preliminary data.</text>
</comment>
<reference evidence="7 8" key="1">
    <citation type="submission" date="2022-12" db="EMBL/GenBank/DDBJ databases">
        <title>Chromosome-level genome of Tegillarca granosa.</title>
        <authorList>
            <person name="Kim J."/>
        </authorList>
    </citation>
    <scope>NUCLEOTIDE SEQUENCE [LARGE SCALE GENOMIC DNA]</scope>
    <source>
        <strain evidence="7">Teg-2019</strain>
        <tissue evidence="7">Adductor muscle</tissue>
    </source>
</reference>
<sequence>MRCLLLFLVYVKVASCIEYEVHKYDGTCKMDEVVLDSKSFEISSRLQDYDITLDLIAKMFGTGFGSPQTGDILKQISRLKNETAEVKKLFNELTDEMNKITSDNMKLEEQLSVINATIKDQLVDPCLAEPCYNDGICLRNKDNSFTCICKNGWTGKTCDTELLDCLTEPCLLGSCEARFGVHQCVCNSPLITGKLCDKAPKRDCSDLYTLWNYTMDQTYTVTEPDGSLTLARCDMTTDGGGWTVFQRRVDNSTSFNRNWDEYRKGFGDMNKNFWWGLDHLRNFTKDRKDIILRIDMQDWEGNKAFAEYNNFSIGDITDFYSLHVGGYRGNAGDAFNFEWENFAHNGMRFSTPDMDNDKSLTNCAELYKSAFWFNNCFSADPNGLYYNNKQYSDNTF</sequence>
<evidence type="ECO:0000313" key="7">
    <source>
        <dbReference type="EMBL" id="KAJ8303271.1"/>
    </source>
</evidence>
<evidence type="ECO:0000256" key="4">
    <source>
        <dbReference type="SAM" id="SignalP"/>
    </source>
</evidence>
<feature type="coiled-coil region" evidence="3">
    <location>
        <begin position="76"/>
        <end position="110"/>
    </location>
</feature>
<feature type="domain" description="EGF-like" evidence="5">
    <location>
        <begin position="122"/>
        <end position="159"/>
    </location>
</feature>
<dbReference type="Pfam" id="PF00008">
    <property type="entry name" value="EGF"/>
    <property type="match status" value="1"/>
</dbReference>
<dbReference type="Gene3D" id="2.10.25.10">
    <property type="entry name" value="Laminin"/>
    <property type="match status" value="1"/>
</dbReference>
<evidence type="ECO:0000256" key="3">
    <source>
        <dbReference type="SAM" id="Coils"/>
    </source>
</evidence>
<proteinExistence type="predicted"/>
<dbReference type="PROSITE" id="PS50026">
    <property type="entry name" value="EGF_3"/>
    <property type="match status" value="1"/>
</dbReference>
<dbReference type="InterPro" id="IPR001881">
    <property type="entry name" value="EGF-like_Ca-bd_dom"/>
</dbReference>
<dbReference type="Pfam" id="PF00147">
    <property type="entry name" value="Fibrinogen_C"/>
    <property type="match status" value="1"/>
</dbReference>
<dbReference type="EMBL" id="JARBDR010000917">
    <property type="protein sequence ID" value="KAJ8303271.1"/>
    <property type="molecule type" value="Genomic_DNA"/>
</dbReference>
<feature type="chain" id="PRO_5045953988" evidence="4">
    <location>
        <begin position="17"/>
        <end position="396"/>
    </location>
</feature>
<dbReference type="PANTHER" id="PTHR19143:SF327">
    <property type="entry name" value="FI21813P1-RELATED"/>
    <property type="match status" value="1"/>
</dbReference>
<keyword evidence="3" id="KW-0175">Coiled coil</keyword>
<evidence type="ECO:0000259" key="5">
    <source>
        <dbReference type="PROSITE" id="PS50026"/>
    </source>
</evidence>
<comment type="caution">
    <text evidence="2">Lacks conserved residue(s) required for the propagation of feature annotation.</text>
</comment>
<keyword evidence="4" id="KW-0732">Signal</keyword>
<dbReference type="SUPFAM" id="SSF56496">
    <property type="entry name" value="Fibrinogen C-terminal domain-like"/>
    <property type="match status" value="1"/>
</dbReference>
<dbReference type="Gene3D" id="4.10.530.10">
    <property type="entry name" value="Gamma-fibrinogen Carboxyl Terminal Fragment, domain 2"/>
    <property type="match status" value="1"/>
</dbReference>
<dbReference type="SMART" id="SM00186">
    <property type="entry name" value="FBG"/>
    <property type="match status" value="1"/>
</dbReference>
<feature type="disulfide bond" evidence="2">
    <location>
        <begin position="149"/>
        <end position="158"/>
    </location>
</feature>
<dbReference type="SMART" id="SM00181">
    <property type="entry name" value="EGF"/>
    <property type="match status" value="2"/>
</dbReference>
<keyword evidence="8" id="KW-1185">Reference proteome</keyword>
<dbReference type="CDD" id="cd00087">
    <property type="entry name" value="FReD"/>
    <property type="match status" value="1"/>
</dbReference>
<evidence type="ECO:0000256" key="1">
    <source>
        <dbReference type="ARBA" id="ARBA00023157"/>
    </source>
</evidence>
<feature type="domain" description="Fibrinogen C-terminal" evidence="6">
    <location>
        <begin position="195"/>
        <end position="396"/>
    </location>
</feature>
<dbReference type="PROSITE" id="PS51406">
    <property type="entry name" value="FIBRINOGEN_C_2"/>
    <property type="match status" value="1"/>
</dbReference>
<dbReference type="InterPro" id="IPR050373">
    <property type="entry name" value="Fibrinogen_C-term_domain"/>
</dbReference>
<dbReference type="InterPro" id="IPR036056">
    <property type="entry name" value="Fibrinogen-like_C"/>
</dbReference>
<dbReference type="InterPro" id="IPR000742">
    <property type="entry name" value="EGF"/>
</dbReference>
<accession>A0ABQ9EFR6</accession>
<evidence type="ECO:0000313" key="8">
    <source>
        <dbReference type="Proteomes" id="UP001217089"/>
    </source>
</evidence>
<dbReference type="PROSITE" id="PS01186">
    <property type="entry name" value="EGF_2"/>
    <property type="match status" value="1"/>
</dbReference>
<evidence type="ECO:0000256" key="2">
    <source>
        <dbReference type="PROSITE-ProRule" id="PRU00076"/>
    </source>
</evidence>
<organism evidence="7 8">
    <name type="scientific">Tegillarca granosa</name>
    <name type="common">Malaysian cockle</name>
    <name type="synonym">Anadara granosa</name>
    <dbReference type="NCBI Taxonomy" id="220873"/>
    <lineage>
        <taxon>Eukaryota</taxon>
        <taxon>Metazoa</taxon>
        <taxon>Spiralia</taxon>
        <taxon>Lophotrochozoa</taxon>
        <taxon>Mollusca</taxon>
        <taxon>Bivalvia</taxon>
        <taxon>Autobranchia</taxon>
        <taxon>Pteriomorphia</taxon>
        <taxon>Arcoida</taxon>
        <taxon>Arcoidea</taxon>
        <taxon>Arcidae</taxon>
        <taxon>Tegillarca</taxon>
    </lineage>
</organism>
<dbReference type="SUPFAM" id="SSF57196">
    <property type="entry name" value="EGF/Laminin"/>
    <property type="match status" value="1"/>
</dbReference>
<keyword evidence="1 2" id="KW-1015">Disulfide bond</keyword>
<dbReference type="PROSITE" id="PS00022">
    <property type="entry name" value="EGF_1"/>
    <property type="match status" value="1"/>
</dbReference>
<gene>
    <name evidence="7" type="ORF">KUTeg_019667</name>
</gene>